<sequence>MGVNRKRARFYIYYFLIIAFLFVSVSNKVLAAPSVSSQKAILMDQETGRILYEKDAHTQSRIASITKIMTAILAVESGKMDQEVTVSQNAAGTEGSSLYLKAGEKIKLEDLVYGLMLRSGNDGAVAIAEFVGGSLDGFVYMMNEKAKEIGMENTHFSNPHGLDDHEDHYSTAYDMAVLTRYSMENDRYKEIAGTKVHTAPNPDEKWDRKWKNKNRLLTELYKYSTGGKTGYTKLAKRTLVSTASKDGEDLIAVTLNGPDDWNDHIGMFEYGFEHYDYKIVLDKGKIEKMDDKIYKDHAYLKRESVLTLTDDEVDKVKVEYKMLKPKQEWLKGQHVPEVVGKAVIYLGEKEVDTLPVFYKASTEKKEEKSWWKFWAYSFESIIGVRDHG</sequence>
<dbReference type="PRINTS" id="PR00725">
    <property type="entry name" value="DADACBPTASE1"/>
</dbReference>
<evidence type="ECO:0000259" key="10">
    <source>
        <dbReference type="Pfam" id="PF00768"/>
    </source>
</evidence>
<dbReference type="Proteomes" id="UP000465062">
    <property type="component" value="Chromosome"/>
</dbReference>
<evidence type="ECO:0000256" key="8">
    <source>
        <dbReference type="PIRSR" id="PIRSR618044-2"/>
    </source>
</evidence>
<evidence type="ECO:0000256" key="6">
    <source>
        <dbReference type="ARBA" id="ARBA00023316"/>
    </source>
</evidence>
<keyword evidence="11" id="KW-0121">Carboxypeptidase</keyword>
<evidence type="ECO:0000313" key="11">
    <source>
        <dbReference type="EMBL" id="QHE62049.1"/>
    </source>
</evidence>
<comment type="similarity">
    <text evidence="1 9">Belongs to the peptidase S11 family.</text>
</comment>
<dbReference type="InterPro" id="IPR012338">
    <property type="entry name" value="Beta-lactam/transpept-like"/>
</dbReference>
<evidence type="ECO:0000256" key="4">
    <source>
        <dbReference type="ARBA" id="ARBA00022960"/>
    </source>
</evidence>
<evidence type="ECO:0000256" key="2">
    <source>
        <dbReference type="ARBA" id="ARBA00022729"/>
    </source>
</evidence>
<reference evidence="11 12" key="1">
    <citation type="submission" date="2019-06" db="EMBL/GenBank/DDBJ databases">
        <title>An operon consisting of a P-type ATPase gene and a transcriptional regular gene given the different cadmium resistance in Bacillus vietamensis 151-6 and Bacillus marisflavi 151-25.</title>
        <authorList>
            <person name="Yu X."/>
        </authorList>
    </citation>
    <scope>NUCLEOTIDE SEQUENCE [LARGE SCALE GENOMIC DNA]</scope>
    <source>
        <strain evidence="11 12">151-6</strain>
    </source>
</reference>
<dbReference type="GO" id="GO:0009252">
    <property type="term" value="P:peptidoglycan biosynthetic process"/>
    <property type="evidence" value="ECO:0007669"/>
    <property type="project" value="UniProtKB-KW"/>
</dbReference>
<proteinExistence type="inferred from homology"/>
<dbReference type="Gene3D" id="2.30.140.30">
    <property type="match status" value="1"/>
</dbReference>
<feature type="domain" description="Peptidase S11 D-alanyl-D-alanine carboxypeptidase A N-terminal" evidence="10">
    <location>
        <begin position="30"/>
        <end position="257"/>
    </location>
</feature>
<dbReference type="GO" id="GO:0071555">
    <property type="term" value="P:cell wall organization"/>
    <property type="evidence" value="ECO:0007669"/>
    <property type="project" value="UniProtKB-KW"/>
</dbReference>
<dbReference type="GO" id="GO:0009002">
    <property type="term" value="F:serine-type D-Ala-D-Ala carboxypeptidase activity"/>
    <property type="evidence" value="ECO:0007669"/>
    <property type="project" value="InterPro"/>
</dbReference>
<dbReference type="Pfam" id="PF00768">
    <property type="entry name" value="Peptidase_S11"/>
    <property type="match status" value="1"/>
</dbReference>
<dbReference type="AlphaFoldDB" id="A0A6I6UQG5"/>
<dbReference type="KEGG" id="bvq:FHE72_14250"/>
<keyword evidence="3" id="KW-0378">Hydrolase</keyword>
<dbReference type="GO" id="GO:0008360">
    <property type="term" value="P:regulation of cell shape"/>
    <property type="evidence" value="ECO:0007669"/>
    <property type="project" value="UniProtKB-KW"/>
</dbReference>
<evidence type="ECO:0000256" key="7">
    <source>
        <dbReference type="PIRSR" id="PIRSR618044-1"/>
    </source>
</evidence>
<evidence type="ECO:0000313" key="12">
    <source>
        <dbReference type="Proteomes" id="UP000465062"/>
    </source>
</evidence>
<dbReference type="GO" id="GO:0006508">
    <property type="term" value="P:proteolysis"/>
    <property type="evidence" value="ECO:0007669"/>
    <property type="project" value="InterPro"/>
</dbReference>
<dbReference type="PANTHER" id="PTHR21581:SF33">
    <property type="entry name" value="D-ALANYL-D-ALANINE CARBOXYPEPTIDASE DACB"/>
    <property type="match status" value="1"/>
</dbReference>
<protein>
    <submittedName>
        <fullName evidence="11">D-alanyl-D-alanine carboxypeptidase</fullName>
    </submittedName>
</protein>
<keyword evidence="11" id="KW-0645">Protease</keyword>
<keyword evidence="4" id="KW-0133">Cell shape</keyword>
<evidence type="ECO:0000256" key="9">
    <source>
        <dbReference type="RuleBase" id="RU004016"/>
    </source>
</evidence>
<keyword evidence="2" id="KW-0732">Signal</keyword>
<evidence type="ECO:0000256" key="1">
    <source>
        <dbReference type="ARBA" id="ARBA00007164"/>
    </source>
</evidence>
<dbReference type="EMBL" id="CP047394">
    <property type="protein sequence ID" value="QHE62049.1"/>
    <property type="molecule type" value="Genomic_DNA"/>
</dbReference>
<dbReference type="InterPro" id="IPR001967">
    <property type="entry name" value="Peptidase_S11_N"/>
</dbReference>
<dbReference type="Gene3D" id="3.40.710.10">
    <property type="entry name" value="DD-peptidase/beta-lactamase superfamily"/>
    <property type="match status" value="1"/>
</dbReference>
<keyword evidence="5" id="KW-0573">Peptidoglycan synthesis</keyword>
<organism evidence="11 12">
    <name type="scientific">Rossellomorea vietnamensis</name>
    <dbReference type="NCBI Taxonomy" id="218284"/>
    <lineage>
        <taxon>Bacteria</taxon>
        <taxon>Bacillati</taxon>
        <taxon>Bacillota</taxon>
        <taxon>Bacilli</taxon>
        <taxon>Bacillales</taxon>
        <taxon>Bacillaceae</taxon>
        <taxon>Rossellomorea</taxon>
    </lineage>
</organism>
<feature type="active site" description="Proton acceptor" evidence="7">
    <location>
        <position position="67"/>
    </location>
</feature>
<feature type="active site" evidence="7">
    <location>
        <position position="119"/>
    </location>
</feature>
<dbReference type="InterPro" id="IPR018044">
    <property type="entry name" value="Peptidase_S11"/>
</dbReference>
<feature type="active site" description="Acyl-ester intermediate" evidence="7">
    <location>
        <position position="64"/>
    </location>
</feature>
<feature type="binding site" evidence="8">
    <location>
        <position position="228"/>
    </location>
    <ligand>
        <name>substrate</name>
    </ligand>
</feature>
<keyword evidence="6" id="KW-0961">Cell wall biogenesis/degradation</keyword>
<evidence type="ECO:0000256" key="5">
    <source>
        <dbReference type="ARBA" id="ARBA00022984"/>
    </source>
</evidence>
<dbReference type="SUPFAM" id="SSF56601">
    <property type="entry name" value="beta-lactamase/transpeptidase-like"/>
    <property type="match status" value="1"/>
</dbReference>
<dbReference type="PANTHER" id="PTHR21581">
    <property type="entry name" value="D-ALANYL-D-ALANINE CARBOXYPEPTIDASE"/>
    <property type="match status" value="1"/>
</dbReference>
<gene>
    <name evidence="11" type="ORF">FHE72_14250</name>
</gene>
<accession>A0A6I6UQG5</accession>
<evidence type="ECO:0000256" key="3">
    <source>
        <dbReference type="ARBA" id="ARBA00022801"/>
    </source>
</evidence>
<name>A0A6I6UQG5_9BACI</name>